<dbReference type="Proteomes" id="UP000317303">
    <property type="component" value="Unassembled WGS sequence"/>
</dbReference>
<keyword evidence="2" id="KW-1133">Transmembrane helix</keyword>
<keyword evidence="4" id="KW-1185">Reference proteome</keyword>
<organism evidence="3 4">
    <name type="scientific">Prauserella rugosa</name>
    <dbReference type="NCBI Taxonomy" id="43354"/>
    <lineage>
        <taxon>Bacteria</taxon>
        <taxon>Bacillati</taxon>
        <taxon>Actinomycetota</taxon>
        <taxon>Actinomycetes</taxon>
        <taxon>Pseudonocardiales</taxon>
        <taxon>Pseudonocardiaceae</taxon>
        <taxon>Prauserella</taxon>
    </lineage>
</organism>
<proteinExistence type="predicted"/>
<feature type="compositionally biased region" description="Low complexity" evidence="1">
    <location>
        <begin position="37"/>
        <end position="51"/>
    </location>
</feature>
<keyword evidence="2" id="KW-0472">Membrane</keyword>
<gene>
    <name evidence="3" type="ORF">JD82_01010</name>
</gene>
<evidence type="ECO:0000313" key="3">
    <source>
        <dbReference type="EMBL" id="TWH19187.1"/>
    </source>
</evidence>
<feature type="transmembrane region" description="Helical" evidence="2">
    <location>
        <begin position="278"/>
        <end position="302"/>
    </location>
</feature>
<accession>A0A660CBB7</accession>
<reference evidence="3 4" key="1">
    <citation type="submission" date="2019-07" db="EMBL/GenBank/DDBJ databases">
        <title>R&amp;d 2014.</title>
        <authorList>
            <person name="Klenk H.-P."/>
        </authorList>
    </citation>
    <scope>NUCLEOTIDE SEQUENCE [LARGE SCALE GENOMIC DNA]</scope>
    <source>
        <strain evidence="3 4">DSM 43194</strain>
    </source>
</reference>
<feature type="compositionally biased region" description="Basic and acidic residues" evidence="1">
    <location>
        <begin position="138"/>
        <end position="148"/>
    </location>
</feature>
<feature type="compositionally biased region" description="Low complexity" evidence="1">
    <location>
        <begin position="119"/>
        <end position="128"/>
    </location>
</feature>
<comment type="caution">
    <text evidence="3">The sequence shown here is derived from an EMBL/GenBank/DDBJ whole genome shotgun (WGS) entry which is preliminary data.</text>
</comment>
<feature type="region of interest" description="Disordered" evidence="1">
    <location>
        <begin position="1"/>
        <end position="275"/>
    </location>
</feature>
<dbReference type="RefSeq" id="WP_246134704.1">
    <property type="nucleotide sequence ID" value="NZ_JOIJ01000009.1"/>
</dbReference>
<feature type="compositionally biased region" description="Pro residues" evidence="1">
    <location>
        <begin position="103"/>
        <end position="118"/>
    </location>
</feature>
<dbReference type="EMBL" id="VLJV01000001">
    <property type="protein sequence ID" value="TWH19187.1"/>
    <property type="molecule type" value="Genomic_DNA"/>
</dbReference>
<feature type="compositionally biased region" description="Polar residues" evidence="1">
    <location>
        <begin position="194"/>
        <end position="216"/>
    </location>
</feature>
<evidence type="ECO:0000313" key="4">
    <source>
        <dbReference type="Proteomes" id="UP000317303"/>
    </source>
</evidence>
<evidence type="ECO:0000256" key="2">
    <source>
        <dbReference type="SAM" id="Phobius"/>
    </source>
</evidence>
<keyword evidence="2" id="KW-0812">Transmembrane</keyword>
<dbReference type="AlphaFoldDB" id="A0A660CBB7"/>
<name>A0A660CBB7_9PSEU</name>
<protein>
    <submittedName>
        <fullName evidence="3">Extracellular solute-binding protein</fullName>
    </submittedName>
</protein>
<sequence length="457" mass="47369">MGRHSRADDPAPEQPDPQTTTGRRGRSSYWFSDTTTPPAAYRGAPGYAPAPDEVRETRPAMHAVGDTENAPRPTPRPRRSADRGARRVAPRPVPEVERTIPAMPAPSAPTATPAPPAGAAPQHPHVPASPEAGASRPRFHDGDQRDPTSHAGASHSAAPDTVAPHAGASEDEAPDAGEHASDGAPSADEPSAPVSRTTSTGTQGRVSSTGRHSTVGSTGGHRAVTSTGGHRTVSSTGSHRTVTSTGSHRAVTSTGGHRTVTSTGSHRAVETTSKRRRVAAWPIACGILVVLIVAGIFGWNWADGVLSNRAEAQAAACQEGTATLRVATAPGAADAVRQAAKSWNADKTVVHGHCIDITVQPGTPQVVFDDLTGNRARGTPAAWIMDDPSWTEKLESTQPERIGASPETIAETSDGSFTYLSLAGDGVDSIQQRAAQSFQAYLAKPAQQKAFAGQGGR</sequence>
<feature type="compositionally biased region" description="Polar residues" evidence="1">
    <location>
        <begin position="224"/>
        <end position="265"/>
    </location>
</feature>
<evidence type="ECO:0000256" key="1">
    <source>
        <dbReference type="SAM" id="MobiDB-lite"/>
    </source>
</evidence>